<evidence type="ECO:0000313" key="4">
    <source>
        <dbReference type="EMBL" id="ALO43946.1"/>
    </source>
</evidence>
<sequence length="382" mass="42660">MKAKLLLILVLLFSPLLKALEVGAEQVQTYLPLIKGKRVALVVNQSARVKEQHLLDVLLEKQIDVKKVFSPEHGFRGKQDAGAKINDQLDSKTGLPIISLYGKSKKPRLDDLADVDVIIFDIQDVGVRFYTYISTMHYVLEAAAEAGKKVIVLDRPNPNINLIDGPVLEPEFQSFVGMHPIPVLHGMTVGELAKMIVGEGWLSTVTQPELVVVAVSDYDLSKPFGLPIKPSPNLPNSQSIALYPSLCFFEATPVSVGRGTDFPFQVFGHNEVKLGKFQFTPISTPGAALNPKLQDTIAYGQDLRAYKRVGFDLAWFVGAYNAFKSENKVFFKYPKFMDKLAGTDKLRKAMLSGQSLTEIKQSWQPALKHFKLRRQPYLIYER</sequence>
<feature type="domain" description="Peptidoglycan beta-N-acetylmuramidase NamZ N-terminal" evidence="2">
    <location>
        <begin position="39"/>
        <end position="237"/>
    </location>
</feature>
<accession>A0A0S2K657</accession>
<dbReference type="EMBL" id="CP013188">
    <property type="protein sequence ID" value="ALO43946.1"/>
    <property type="molecule type" value="Genomic_DNA"/>
</dbReference>
<gene>
    <name evidence="4" type="ORF">PP2015_3471</name>
</gene>
<dbReference type="GO" id="GO:0033922">
    <property type="term" value="F:peptidoglycan beta-N-acetylmuramidase activity"/>
    <property type="evidence" value="ECO:0007669"/>
    <property type="project" value="InterPro"/>
</dbReference>
<organism evidence="4 5">
    <name type="scientific">Pseudoalteromonas phenolica</name>
    <dbReference type="NCBI Taxonomy" id="161398"/>
    <lineage>
        <taxon>Bacteria</taxon>
        <taxon>Pseudomonadati</taxon>
        <taxon>Pseudomonadota</taxon>
        <taxon>Gammaproteobacteria</taxon>
        <taxon>Alteromonadales</taxon>
        <taxon>Pseudoalteromonadaceae</taxon>
        <taxon>Pseudoalteromonas</taxon>
    </lineage>
</organism>
<dbReference type="PANTHER" id="PTHR42915:SF1">
    <property type="entry name" value="PEPTIDOGLYCAN BETA-N-ACETYLMURAMIDASE NAMZ"/>
    <property type="match status" value="1"/>
</dbReference>
<keyword evidence="1" id="KW-0732">Signal</keyword>
<dbReference type="InterPro" id="IPR048503">
    <property type="entry name" value="NamZ_C"/>
</dbReference>
<dbReference type="Gene3D" id="3.40.50.12170">
    <property type="entry name" value="Uncharacterised protein PF07075, DUF1343"/>
    <property type="match status" value="1"/>
</dbReference>
<dbReference type="RefSeq" id="WP_058031794.1">
    <property type="nucleotide sequence ID" value="NZ_CP013188.1"/>
</dbReference>
<dbReference type="PIRSF" id="PIRSF016719">
    <property type="entry name" value="UCP016719"/>
    <property type="match status" value="1"/>
</dbReference>
<feature type="chain" id="PRO_5006601104" description="DUF1343 domain-containing protein" evidence="1">
    <location>
        <begin position="20"/>
        <end position="382"/>
    </location>
</feature>
<dbReference type="OrthoDB" id="9801061at2"/>
<dbReference type="Proteomes" id="UP000061457">
    <property type="component" value="Chromosome II"/>
</dbReference>
<keyword evidence="5" id="KW-1185">Reference proteome</keyword>
<evidence type="ECO:0000259" key="3">
    <source>
        <dbReference type="Pfam" id="PF20732"/>
    </source>
</evidence>
<feature type="domain" description="Peptidoglycan beta-N-acetylmuramidase NamZ C-terminal" evidence="3">
    <location>
        <begin position="242"/>
        <end position="380"/>
    </location>
</feature>
<proteinExistence type="predicted"/>
<dbReference type="Pfam" id="PF07075">
    <property type="entry name" value="NamZ_N"/>
    <property type="match status" value="1"/>
</dbReference>
<dbReference type="InterPro" id="IPR048502">
    <property type="entry name" value="NamZ_N"/>
</dbReference>
<evidence type="ECO:0000259" key="2">
    <source>
        <dbReference type="Pfam" id="PF07075"/>
    </source>
</evidence>
<dbReference type="STRING" id="161398.PP2015_3471"/>
<feature type="signal peptide" evidence="1">
    <location>
        <begin position="1"/>
        <end position="19"/>
    </location>
</feature>
<dbReference type="Gene3D" id="3.90.1150.140">
    <property type="match status" value="1"/>
</dbReference>
<dbReference type="KEGG" id="pphe:PP2015_3471"/>
<dbReference type="PANTHER" id="PTHR42915">
    <property type="entry name" value="HYPOTHETICAL 460 KDA PROTEIN IN FEUA-SIGW INTERGENIC REGION [PRECURSOR]"/>
    <property type="match status" value="1"/>
</dbReference>
<dbReference type="PATRIC" id="fig|161398.10.peg.3537"/>
<dbReference type="InterPro" id="IPR008302">
    <property type="entry name" value="NamZ"/>
</dbReference>
<evidence type="ECO:0000313" key="5">
    <source>
        <dbReference type="Proteomes" id="UP000061457"/>
    </source>
</evidence>
<evidence type="ECO:0008006" key="6">
    <source>
        <dbReference type="Google" id="ProtNLM"/>
    </source>
</evidence>
<protein>
    <recommendedName>
        <fullName evidence="6">DUF1343 domain-containing protein</fullName>
    </recommendedName>
</protein>
<dbReference type="AlphaFoldDB" id="A0A0S2K657"/>
<evidence type="ECO:0000256" key="1">
    <source>
        <dbReference type="SAM" id="SignalP"/>
    </source>
</evidence>
<dbReference type="Pfam" id="PF20732">
    <property type="entry name" value="NamZ_C"/>
    <property type="match status" value="1"/>
</dbReference>
<reference evidence="4 5" key="1">
    <citation type="submission" date="2015-11" db="EMBL/GenBank/DDBJ databases">
        <authorList>
            <person name="Zhang Y."/>
            <person name="Guo Z."/>
        </authorList>
    </citation>
    <scope>NUCLEOTIDE SEQUENCE [LARGE SCALE GENOMIC DNA]</scope>
    <source>
        <strain evidence="4 5">KCTC 12086</strain>
    </source>
</reference>
<name>A0A0S2K657_9GAMM</name>